<evidence type="ECO:0000313" key="2">
    <source>
        <dbReference type="EMBL" id="KPV48062.1"/>
    </source>
</evidence>
<dbReference type="Gene3D" id="2.60.120.260">
    <property type="entry name" value="Galactose-binding domain-like"/>
    <property type="match status" value="1"/>
</dbReference>
<dbReference type="Proteomes" id="UP000050509">
    <property type="component" value="Unassembled WGS sequence"/>
</dbReference>
<dbReference type="AlphaFoldDB" id="A0A0P9CQV6"/>
<dbReference type="SMART" id="SM00939">
    <property type="entry name" value="PepX_C"/>
    <property type="match status" value="1"/>
</dbReference>
<feature type="non-terminal residue" evidence="2">
    <location>
        <position position="1"/>
    </location>
</feature>
<name>A0A0P9CQV6_9CHLR</name>
<dbReference type="SUPFAM" id="SSF49785">
    <property type="entry name" value="Galactose-binding domain-like"/>
    <property type="match status" value="1"/>
</dbReference>
<protein>
    <recommendedName>
        <fullName evidence="1">Xaa-Pro dipeptidyl-peptidase C-terminal domain-containing protein</fullName>
    </recommendedName>
</protein>
<dbReference type="EMBL" id="LJCR01002983">
    <property type="protein sequence ID" value="KPV48062.1"/>
    <property type="molecule type" value="Genomic_DNA"/>
</dbReference>
<evidence type="ECO:0000259" key="1">
    <source>
        <dbReference type="SMART" id="SM00939"/>
    </source>
</evidence>
<dbReference type="GO" id="GO:0008239">
    <property type="term" value="F:dipeptidyl-peptidase activity"/>
    <property type="evidence" value="ECO:0007669"/>
    <property type="project" value="InterPro"/>
</dbReference>
<dbReference type="InterPro" id="IPR013736">
    <property type="entry name" value="Xaa-Pro_dipept_C"/>
</dbReference>
<accession>A0A0P9CQV6</accession>
<dbReference type="Pfam" id="PF08530">
    <property type="entry name" value="PepX_C"/>
    <property type="match status" value="1"/>
</dbReference>
<gene>
    <name evidence="2" type="ORF">SE17_40090</name>
</gene>
<dbReference type="InterPro" id="IPR008979">
    <property type="entry name" value="Galactose-bd-like_sf"/>
</dbReference>
<evidence type="ECO:0000313" key="3">
    <source>
        <dbReference type="Proteomes" id="UP000050509"/>
    </source>
</evidence>
<reference evidence="2 3" key="1">
    <citation type="submission" date="2015-09" db="EMBL/GenBank/DDBJ databases">
        <title>Draft genome sequence of Kouleothrix aurantiaca JCM 19913.</title>
        <authorList>
            <person name="Hemp J."/>
        </authorList>
    </citation>
    <scope>NUCLEOTIDE SEQUENCE [LARGE SCALE GENOMIC DNA]</scope>
    <source>
        <strain evidence="2 3">COM-B</strain>
    </source>
</reference>
<organism evidence="2 3">
    <name type="scientific">Kouleothrix aurantiaca</name>
    <dbReference type="NCBI Taxonomy" id="186479"/>
    <lineage>
        <taxon>Bacteria</taxon>
        <taxon>Bacillati</taxon>
        <taxon>Chloroflexota</taxon>
        <taxon>Chloroflexia</taxon>
        <taxon>Chloroflexales</taxon>
        <taxon>Roseiflexineae</taxon>
        <taxon>Roseiflexaceae</taxon>
        <taxon>Kouleothrix</taxon>
    </lineage>
</organism>
<keyword evidence="3" id="KW-1185">Reference proteome</keyword>
<comment type="caution">
    <text evidence="2">The sequence shown here is derived from an EMBL/GenBank/DDBJ whole genome shotgun (WGS) entry which is preliminary data.</text>
</comment>
<feature type="domain" description="Xaa-Pro dipeptidyl-peptidase C-terminal" evidence="1">
    <location>
        <begin position="1"/>
        <end position="209"/>
    </location>
</feature>
<dbReference type="InterPro" id="IPR005674">
    <property type="entry name" value="CocE/Ser_esterase"/>
</dbReference>
<sequence>ADEWREFPTWPPPAQIAPFCLHGGLALSRDQPADALPDRFRYDPSDPTPVIGGARLNSPINGPQDQRPLEARADVLCYTSAPLDRDVDVIGAVRLVLYVRSSLPHTDFLGRLCDVHPDGRSVNICEGLLRLVPGSGAPQPNGSLRIEIDMWNTAVRFRRGHRIRLHVASGAHPRWNRNLGTGEPLASGTAMRAADQTIFHDAEHPSALMLPLF</sequence>
<dbReference type="NCBIfam" id="TIGR00976">
    <property type="entry name" value="CocE_NonD"/>
    <property type="match status" value="1"/>
</dbReference>
<proteinExistence type="predicted"/>